<keyword evidence="4" id="KW-0862">Zinc</keyword>
<evidence type="ECO:0000256" key="5">
    <source>
        <dbReference type="ARBA" id="ARBA00023049"/>
    </source>
</evidence>
<dbReference type="GO" id="GO:0008237">
    <property type="term" value="F:metallopeptidase activity"/>
    <property type="evidence" value="ECO:0007669"/>
    <property type="project" value="UniProtKB-KW"/>
</dbReference>
<evidence type="ECO:0000256" key="3">
    <source>
        <dbReference type="ARBA" id="ARBA00022801"/>
    </source>
</evidence>
<evidence type="ECO:0000256" key="2">
    <source>
        <dbReference type="ARBA" id="ARBA00022723"/>
    </source>
</evidence>
<dbReference type="InterPro" id="IPR028090">
    <property type="entry name" value="JAB_dom_prok"/>
</dbReference>
<dbReference type="GO" id="GO:0006508">
    <property type="term" value="P:proteolysis"/>
    <property type="evidence" value="ECO:0007669"/>
    <property type="project" value="UniProtKB-KW"/>
</dbReference>
<evidence type="ECO:0000256" key="1">
    <source>
        <dbReference type="ARBA" id="ARBA00022670"/>
    </source>
</evidence>
<evidence type="ECO:0000313" key="7">
    <source>
        <dbReference type="EMBL" id="VDC50095.1"/>
    </source>
</evidence>
<keyword evidence="8" id="KW-1185">Reference proteome</keyword>
<dbReference type="GO" id="GO:0046872">
    <property type="term" value="F:metal ion binding"/>
    <property type="evidence" value="ECO:0007669"/>
    <property type="project" value="UniProtKB-KW"/>
</dbReference>
<dbReference type="Proteomes" id="UP000289220">
    <property type="component" value="Unassembled WGS sequence"/>
</dbReference>
<protein>
    <recommendedName>
        <fullName evidence="6">JAB domain-containing protein</fullName>
    </recommendedName>
</protein>
<dbReference type="EMBL" id="UXHF01000002">
    <property type="protein sequence ID" value="VDC50095.1"/>
    <property type="molecule type" value="Genomic_DNA"/>
</dbReference>
<accession>A0A7Z8Y3N4</accession>
<dbReference type="Pfam" id="PF14464">
    <property type="entry name" value="Prok-JAB"/>
    <property type="match status" value="1"/>
</dbReference>
<organism evidence="7 8">
    <name type="scientific">Brevundimonas mediterranea</name>
    <dbReference type="NCBI Taxonomy" id="74329"/>
    <lineage>
        <taxon>Bacteria</taxon>
        <taxon>Pseudomonadati</taxon>
        <taxon>Pseudomonadota</taxon>
        <taxon>Alphaproteobacteria</taxon>
        <taxon>Caulobacterales</taxon>
        <taxon>Caulobacteraceae</taxon>
        <taxon>Brevundimonas</taxon>
    </lineage>
</organism>
<name>A0A7Z8Y3N4_9CAUL</name>
<dbReference type="Gene3D" id="3.40.50.720">
    <property type="entry name" value="NAD(P)-binding Rossmann-like Domain"/>
    <property type="match status" value="1"/>
</dbReference>
<dbReference type="AlphaFoldDB" id="A0A7Z8Y3N4"/>
<keyword evidence="2" id="KW-0479">Metal-binding</keyword>
<dbReference type="InterPro" id="IPR032865">
    <property type="entry name" value="Prok-E2_A"/>
</dbReference>
<reference evidence="7 8" key="1">
    <citation type="submission" date="2018-11" db="EMBL/GenBank/DDBJ databases">
        <authorList>
            <person name="Peiro R."/>
            <person name="Begona"/>
            <person name="Cbmso G."/>
            <person name="Lopez M."/>
            <person name="Gonzalez S."/>
            <person name="Sacristan E."/>
            <person name="Castillo E."/>
        </authorList>
    </citation>
    <scope>NUCLEOTIDE SEQUENCE [LARGE SCALE GENOMIC DNA]</scope>
    <source>
        <strain evidence="7">Brev_genome</strain>
    </source>
</reference>
<keyword evidence="3" id="KW-0378">Hydrolase</keyword>
<comment type="caution">
    <text evidence="7">The sequence shown here is derived from an EMBL/GenBank/DDBJ whole genome shotgun (WGS) entry which is preliminary data.</text>
</comment>
<proteinExistence type="predicted"/>
<dbReference type="RefSeq" id="WP_196066297.1">
    <property type="nucleotide sequence ID" value="NZ_UXHF01000002.1"/>
</dbReference>
<dbReference type="Gene3D" id="3.40.140.10">
    <property type="entry name" value="Cytidine Deaminase, domain 2"/>
    <property type="match status" value="1"/>
</dbReference>
<gene>
    <name evidence="7" type="ORF">BREV_BREV_00171</name>
</gene>
<evidence type="ECO:0000313" key="8">
    <source>
        <dbReference type="Proteomes" id="UP000289220"/>
    </source>
</evidence>
<keyword evidence="1" id="KW-0645">Protease</keyword>
<sequence length="744" mass="78969">MNRVAAEYARRDIERHSAVQAVGPLEEGGGGLRLWVDLDLGFGNRWLAKGASPGGVRPVERVRFEFGPGYPAVAPEPSYRADLGRAFAHVQPWLTADGLPVPCLTEAPIDDFYAAHGMKGLLSQFVVWLSRAAAGVLIDPEQGWEPSRRDSYDDVVVVDTGALRAIPDDGGLASVGYAYLQSRFGDLALPRGPARHWLGEVGGPVKLADAEIWADTQGRMTWGRGVAVAVWAATGTGEEPPPTIGVYAPDDVDTWDALARKAAEYHLNRRLEFVLGLLTAHKPTRSERAVLPVVVFLLVRRPVRLAGLDSPVEIFAYRMQLAFGGRGAKLDRATPVRRLLVRDQVSTALLRRMSGKPEPRASWALVGAGSLGSKMGLHLAREGAPPVAVTDKAGLAPHNLARHALTPSNLPLGLGWAAYKSTALAEAIEAVTREPVESLPVEAAVAIAALTKPSVAPDVIVNTTASLSVRASAALSPAGGPRWIDGELFDRAALGMLRTEGPARNPAIEELAGAAYVLARDEAAEGSHVFGGTLQVVALGEGCGSATMVADDARLSVLAAGMAQSVSDHLAGLPDTGLVETWRREGRGVVYTRTPVAAFVRVSLEEGWTLSVSDRVRQALSVDIAKWPRVETGGVLMGRVSLVQRVIYALDVIAAPPDSRRSPAYFELGVEGLDDAISSWARETAGALYCVGTWHSHLGPATPSGVDRATARRLGAHSPYPLALLIQGRDGYKGVLAAVSEETS</sequence>
<dbReference type="SUPFAM" id="SSF102712">
    <property type="entry name" value="JAB1/MPN domain"/>
    <property type="match status" value="1"/>
</dbReference>
<evidence type="ECO:0000256" key="4">
    <source>
        <dbReference type="ARBA" id="ARBA00022833"/>
    </source>
</evidence>
<evidence type="ECO:0000259" key="6">
    <source>
        <dbReference type="Pfam" id="PF14464"/>
    </source>
</evidence>
<keyword evidence="5" id="KW-0482">Metalloprotease</keyword>
<feature type="domain" description="JAB" evidence="6">
    <location>
        <begin position="615"/>
        <end position="723"/>
    </location>
</feature>
<dbReference type="Pfam" id="PF14457">
    <property type="entry name" value="Prok-E2_A"/>
    <property type="match status" value="1"/>
</dbReference>